<gene>
    <name evidence="1" type="ORF">CE154_001400</name>
</gene>
<protein>
    <submittedName>
        <fullName evidence="1">Type II secretion system protein M</fullName>
    </submittedName>
</protein>
<comment type="caution">
    <text evidence="1">The sequence shown here is derived from an EMBL/GenBank/DDBJ whole genome shotgun (WGS) entry which is preliminary data.</text>
</comment>
<reference evidence="1 2" key="1">
    <citation type="submission" date="2018-09" db="EMBL/GenBank/DDBJ databases">
        <title>Genome comparison of Alicycliphilus sp. BQ1, a polyurethanolytic bacterium, with its closest phylogenetic relatives Alicycliphilus denitrificans BC and K601, unable to attack polyurethane.</title>
        <authorList>
            <person name="Loza-Tavera H."/>
            <person name="Lozano L."/>
            <person name="Cevallos M."/>
            <person name="Maya-Lucas O."/>
            <person name="Garcia-Mena J."/>
            <person name="Hernandez J."/>
        </authorList>
    </citation>
    <scope>NUCLEOTIDE SEQUENCE [LARGE SCALE GENOMIC DNA]</scope>
    <source>
        <strain evidence="1 2">BQ1</strain>
    </source>
</reference>
<dbReference type="GO" id="GO:0015628">
    <property type="term" value="P:protein secretion by the type II secretion system"/>
    <property type="evidence" value="ECO:0007669"/>
    <property type="project" value="InterPro"/>
</dbReference>
<dbReference type="AlphaFoldDB" id="A0A3R7HQB2"/>
<dbReference type="InterPro" id="IPR007690">
    <property type="entry name" value="T2SS_GspM"/>
</dbReference>
<dbReference type="EMBL" id="NKDB02000001">
    <property type="protein sequence ID" value="RKJ98453.1"/>
    <property type="molecule type" value="Genomic_DNA"/>
</dbReference>
<dbReference type="Proteomes" id="UP000216225">
    <property type="component" value="Unassembled WGS sequence"/>
</dbReference>
<proteinExistence type="predicted"/>
<evidence type="ECO:0000313" key="2">
    <source>
        <dbReference type="Proteomes" id="UP000216225"/>
    </source>
</evidence>
<dbReference type="GO" id="GO:0015627">
    <property type="term" value="C:type II protein secretion system complex"/>
    <property type="evidence" value="ECO:0007669"/>
    <property type="project" value="InterPro"/>
</dbReference>
<dbReference type="Pfam" id="PF04612">
    <property type="entry name" value="T2SSM"/>
    <property type="match status" value="1"/>
</dbReference>
<evidence type="ECO:0000313" key="1">
    <source>
        <dbReference type="EMBL" id="RKJ98453.1"/>
    </source>
</evidence>
<organism evidence="1 2">
    <name type="scientific">Alicycliphilus denitrificans</name>
    <dbReference type="NCBI Taxonomy" id="179636"/>
    <lineage>
        <taxon>Bacteria</taxon>
        <taxon>Pseudomonadati</taxon>
        <taxon>Pseudomonadota</taxon>
        <taxon>Betaproteobacteria</taxon>
        <taxon>Burkholderiales</taxon>
        <taxon>Comamonadaceae</taxon>
        <taxon>Alicycliphilus</taxon>
    </lineage>
</organism>
<dbReference type="RefSeq" id="WP_094434506.1">
    <property type="nucleotide sequence ID" value="NZ_NKDB02000001.1"/>
</dbReference>
<accession>A0A3R7HQB2</accession>
<name>A0A3R7HQB2_9BURK</name>
<sequence>MSTSRPRALAAALRTHWAGLAAREQTLVLAAAAVLGLALLWWLLLAPALAQLRASPARHAALDAELQRMQTLQAEALRLRDMPRAQGGEALRAMQGALAQQLGPAAQMHVAGDRATVTLKGVPPEALAQWLAQVRSTARAVPVEARLVRSGADAPRWDGTLVLALPSPG</sequence>